<comment type="caution">
    <text evidence="1">The sequence shown here is derived from an EMBL/GenBank/DDBJ whole genome shotgun (WGS) entry which is preliminary data.</text>
</comment>
<dbReference type="AlphaFoldDB" id="A0A354YVM5"/>
<dbReference type="Gene3D" id="3.30.450.90">
    <property type="match status" value="1"/>
</dbReference>
<gene>
    <name evidence="1" type="ORF">DDZ44_05745</name>
</gene>
<dbReference type="EMBL" id="DNZF01000126">
    <property type="protein sequence ID" value="HBK53418.1"/>
    <property type="molecule type" value="Genomic_DNA"/>
</dbReference>
<organism evidence="1 2">
    <name type="scientific">Syntrophomonas wolfei</name>
    <dbReference type="NCBI Taxonomy" id="863"/>
    <lineage>
        <taxon>Bacteria</taxon>
        <taxon>Bacillati</taxon>
        <taxon>Bacillota</taxon>
        <taxon>Clostridia</taxon>
        <taxon>Eubacteriales</taxon>
        <taxon>Syntrophomonadaceae</taxon>
        <taxon>Syntrophomonas</taxon>
    </lineage>
</organism>
<evidence type="ECO:0000313" key="1">
    <source>
        <dbReference type="EMBL" id="HBK53418.1"/>
    </source>
</evidence>
<dbReference type="Proteomes" id="UP000263273">
    <property type="component" value="Unassembled WGS sequence"/>
</dbReference>
<feature type="non-terminal residue" evidence="1">
    <location>
        <position position="56"/>
    </location>
</feature>
<accession>A0A354YVM5</accession>
<reference evidence="1 2" key="1">
    <citation type="journal article" date="2018" name="Nat. Biotechnol.">
        <title>A standardized bacterial taxonomy based on genome phylogeny substantially revises the tree of life.</title>
        <authorList>
            <person name="Parks D.H."/>
            <person name="Chuvochina M."/>
            <person name="Waite D.W."/>
            <person name="Rinke C."/>
            <person name="Skarshewski A."/>
            <person name="Chaumeil P.A."/>
            <person name="Hugenholtz P."/>
        </authorList>
    </citation>
    <scope>NUCLEOTIDE SEQUENCE [LARGE SCALE GENOMIC DNA]</scope>
    <source>
        <strain evidence="1">UBA10948</strain>
    </source>
</reference>
<sequence length="56" mass="6281">MPRNLLGNYPQDDNLVNIRKNPRLSKLDQDAPIVLLVNSILTQAVEEGCSDIHIEP</sequence>
<evidence type="ECO:0000313" key="2">
    <source>
        <dbReference type="Proteomes" id="UP000263273"/>
    </source>
</evidence>
<protein>
    <submittedName>
        <fullName evidence="1">Type II/IV secretion system protein</fullName>
    </submittedName>
</protein>
<name>A0A354YVM5_9FIRM</name>
<proteinExistence type="predicted"/>